<dbReference type="EMBL" id="WIQZ01000026">
    <property type="protein sequence ID" value="KAF3137239.1"/>
    <property type="molecule type" value="Genomic_DNA"/>
</dbReference>
<dbReference type="PANTHER" id="PTHR39603">
    <property type="entry name" value="CYANOVIRIN-N DOMAIN-CONTAINING PROTEIN"/>
    <property type="match status" value="1"/>
</dbReference>
<reference evidence="2 3" key="1">
    <citation type="submission" date="2019-06" db="EMBL/GenBank/DDBJ databases">
        <authorList>
            <person name="Palmer J.M."/>
        </authorList>
    </citation>
    <scope>NUCLEOTIDE SEQUENCE [LARGE SCALE GENOMIC DNA]</scope>
    <source>
        <strain evidence="2 3">TWF703</strain>
    </source>
</reference>
<evidence type="ECO:0000313" key="3">
    <source>
        <dbReference type="Proteomes" id="UP000480548"/>
    </source>
</evidence>
<name>A0A7C8JSP6_ORBOL</name>
<sequence>MVGFSKSTLAIVAVLNLLTGTFAAPALAPEPIDYVSLLETAPGLPTPKDLGLTNADLARPPPDIAAHQVREILNKRYNPVCWPGQPQCDLTDANACWVYLNSLGGTRCVVSPGTSYIRMCAIGNCGWYGRAEIVRNGASSTCADVARGGRWVLGNCRTGASGLVAGSNAAYGNGNHLVDVVGRGRYD</sequence>
<organism evidence="2 3">
    <name type="scientific">Orbilia oligospora</name>
    <name type="common">Nematode-trapping fungus</name>
    <name type="synonym">Arthrobotrys oligospora</name>
    <dbReference type="NCBI Taxonomy" id="2813651"/>
    <lineage>
        <taxon>Eukaryota</taxon>
        <taxon>Fungi</taxon>
        <taxon>Dikarya</taxon>
        <taxon>Ascomycota</taxon>
        <taxon>Pezizomycotina</taxon>
        <taxon>Orbiliomycetes</taxon>
        <taxon>Orbiliales</taxon>
        <taxon>Orbiliaceae</taxon>
        <taxon>Orbilia</taxon>
    </lineage>
</organism>
<gene>
    <name evidence="2" type="ORF">TWF703_005162</name>
</gene>
<comment type="caution">
    <text evidence="2">The sequence shown here is derived from an EMBL/GenBank/DDBJ whole genome shotgun (WGS) entry which is preliminary data.</text>
</comment>
<dbReference type="PANTHER" id="PTHR39603:SF1">
    <property type="entry name" value="CYANOVIRIN-N DOMAIN-CONTAINING PROTEIN"/>
    <property type="match status" value="1"/>
</dbReference>
<accession>A0A7C8JSP6</accession>
<feature type="signal peptide" evidence="1">
    <location>
        <begin position="1"/>
        <end position="23"/>
    </location>
</feature>
<proteinExistence type="predicted"/>
<dbReference type="OrthoDB" id="2112446at2759"/>
<feature type="chain" id="PRO_5028984387" description="Cyanovirin-N domain-containing protein" evidence="1">
    <location>
        <begin position="24"/>
        <end position="187"/>
    </location>
</feature>
<evidence type="ECO:0000313" key="2">
    <source>
        <dbReference type="EMBL" id="KAF3137239.1"/>
    </source>
</evidence>
<evidence type="ECO:0000256" key="1">
    <source>
        <dbReference type="SAM" id="SignalP"/>
    </source>
</evidence>
<dbReference type="Proteomes" id="UP000480548">
    <property type="component" value="Unassembled WGS sequence"/>
</dbReference>
<dbReference type="AlphaFoldDB" id="A0A7C8JSP6"/>
<protein>
    <recommendedName>
        <fullName evidence="4">Cyanovirin-N domain-containing protein</fullName>
    </recommendedName>
</protein>
<evidence type="ECO:0008006" key="4">
    <source>
        <dbReference type="Google" id="ProtNLM"/>
    </source>
</evidence>
<keyword evidence="1" id="KW-0732">Signal</keyword>